<dbReference type="eggNOG" id="ENOG5032QFY">
    <property type="taxonomic scope" value="Bacteria"/>
</dbReference>
<keyword evidence="1" id="KW-0472">Membrane</keyword>
<feature type="transmembrane region" description="Helical" evidence="1">
    <location>
        <begin position="50"/>
        <end position="71"/>
    </location>
</feature>
<sequence length="117" mass="12560">MNRRMHSVSVFLPLLAGPLAWAAHFVIIYAANGVFCARPALHRLWVDDGLAAGVMIAAALLAVGAIALVYWRQWRHWPRAGNAGFLRWVAGALGLLASIAIVWQTLPVVLVPACPGA</sequence>
<proteinExistence type="predicted"/>
<reference evidence="2 3" key="1">
    <citation type="journal article" date="2008" name="BMC Genomics">
        <title>The missing link: Bordetella petrii is endowed with both the metabolic versatility of environmental bacteria and virulence traits of pathogenic Bordetellae.</title>
        <authorList>
            <person name="Gross R."/>
            <person name="Guzman C.A."/>
            <person name="Sebaihia M."/>
            <person name="Martins Dos Santos V.A."/>
            <person name="Pieper D.H."/>
            <person name="Koebnik R."/>
            <person name="Lechner M."/>
            <person name="Bartels D."/>
            <person name="Buhrmester J."/>
            <person name="Choudhuri J.V."/>
            <person name="Ebensen T."/>
            <person name="Gaigalat L."/>
            <person name="Herrmann S."/>
            <person name="Khachane A.N."/>
            <person name="Larisch C."/>
            <person name="Link S."/>
            <person name="Linke B."/>
            <person name="Meyer F."/>
            <person name="Mormann S."/>
            <person name="Nakunst D."/>
            <person name="Rueckert C."/>
            <person name="Schneiker-Bekel S."/>
            <person name="Schulze K."/>
            <person name="Vorhoelter F.J."/>
            <person name="Yevsa T."/>
            <person name="Engle J.T."/>
            <person name="Goldman W.E."/>
            <person name="Puehler A."/>
            <person name="Goebel U.B."/>
            <person name="Goesmann A."/>
            <person name="Bloecker H."/>
            <person name="Kaiser O."/>
            <person name="Martinez-Arias R."/>
        </authorList>
    </citation>
    <scope>NUCLEOTIDE SEQUENCE [LARGE SCALE GENOMIC DNA]</scope>
    <source>
        <strain evidence="3">ATCC BAA-461 / DSM 12804 / CCUG 43448 / CIP 107267 / Se-1111R</strain>
    </source>
</reference>
<dbReference type="KEGG" id="bpt:Bpet3216"/>
<evidence type="ECO:0000256" key="1">
    <source>
        <dbReference type="SAM" id="Phobius"/>
    </source>
</evidence>
<organism evidence="2 3">
    <name type="scientific">Bordetella petrii (strain ATCC BAA-461 / DSM 12804 / CCUG 43448 / CIP 107267 / Se-1111R)</name>
    <dbReference type="NCBI Taxonomy" id="340100"/>
    <lineage>
        <taxon>Bacteria</taxon>
        <taxon>Pseudomonadati</taxon>
        <taxon>Pseudomonadota</taxon>
        <taxon>Betaproteobacteria</taxon>
        <taxon>Burkholderiales</taxon>
        <taxon>Alcaligenaceae</taxon>
        <taxon>Bordetella</taxon>
    </lineage>
</organism>
<protein>
    <submittedName>
        <fullName evidence="2">Uncharacterized protein</fullName>
    </submittedName>
</protein>
<gene>
    <name evidence="2" type="ordered locus">Bpet3216</name>
</gene>
<dbReference type="Proteomes" id="UP000001225">
    <property type="component" value="Chromosome"/>
</dbReference>
<keyword evidence="1" id="KW-1133">Transmembrane helix</keyword>
<feature type="transmembrane region" description="Helical" evidence="1">
    <location>
        <begin position="83"/>
        <end position="103"/>
    </location>
</feature>
<dbReference type="EMBL" id="AM902716">
    <property type="protein sequence ID" value="CAP43558.1"/>
    <property type="molecule type" value="Genomic_DNA"/>
</dbReference>
<dbReference type="AlphaFoldDB" id="A9IUL2"/>
<accession>A9IUL2</accession>
<name>A9IUL2_BORPD</name>
<dbReference type="STRING" id="94624.Bpet3216"/>
<evidence type="ECO:0000313" key="2">
    <source>
        <dbReference type="EMBL" id="CAP43558.1"/>
    </source>
</evidence>
<keyword evidence="1" id="KW-0812">Transmembrane</keyword>
<evidence type="ECO:0000313" key="3">
    <source>
        <dbReference type="Proteomes" id="UP000001225"/>
    </source>
</evidence>
<keyword evidence="3" id="KW-1185">Reference proteome</keyword>